<dbReference type="Proteomes" id="UP000283090">
    <property type="component" value="Unassembled WGS sequence"/>
</dbReference>
<protein>
    <submittedName>
        <fullName evidence="1">Uncharacterized protein</fullName>
    </submittedName>
</protein>
<organism evidence="1 2">
    <name type="scientific">Arthrobotrys flagrans</name>
    <name type="common">Nematode-trapping fungus</name>
    <name type="synonym">Trichothecium flagrans</name>
    <dbReference type="NCBI Taxonomy" id="97331"/>
    <lineage>
        <taxon>Eukaryota</taxon>
        <taxon>Fungi</taxon>
        <taxon>Dikarya</taxon>
        <taxon>Ascomycota</taxon>
        <taxon>Pezizomycotina</taxon>
        <taxon>Orbiliomycetes</taxon>
        <taxon>Orbiliales</taxon>
        <taxon>Orbiliaceae</taxon>
        <taxon>Arthrobotrys</taxon>
    </lineage>
</organism>
<dbReference type="GeneID" id="93586826"/>
<dbReference type="EMBL" id="SAEB01000006">
    <property type="protein sequence ID" value="RVD86227.1"/>
    <property type="molecule type" value="Genomic_DNA"/>
</dbReference>
<proteinExistence type="predicted"/>
<reference evidence="1 2" key="1">
    <citation type="submission" date="2019-01" db="EMBL/GenBank/DDBJ databases">
        <title>Intercellular communication is required for trap formation in the nematode-trapping fungus Duddingtonia flagrans.</title>
        <authorList>
            <person name="Youssar L."/>
            <person name="Wernet V."/>
            <person name="Hensel N."/>
            <person name="Hildebrandt H.-G."/>
            <person name="Fischer R."/>
        </authorList>
    </citation>
    <scope>NUCLEOTIDE SEQUENCE [LARGE SCALE GENOMIC DNA]</scope>
    <source>
        <strain evidence="1 2">CBS H-5679</strain>
    </source>
</reference>
<dbReference type="RefSeq" id="XP_067491771.1">
    <property type="nucleotide sequence ID" value="XM_067633621.1"/>
</dbReference>
<dbReference type="AlphaFoldDB" id="A0A437A596"/>
<gene>
    <name evidence="1" type="ORF">DFL_004515</name>
</gene>
<keyword evidence="2" id="KW-1185">Reference proteome</keyword>
<comment type="caution">
    <text evidence="1">The sequence shown here is derived from an EMBL/GenBank/DDBJ whole genome shotgun (WGS) entry which is preliminary data.</text>
</comment>
<dbReference type="VEuPathDB" id="FungiDB:DFL_004515"/>
<name>A0A437A596_ARTFL</name>
<evidence type="ECO:0000313" key="1">
    <source>
        <dbReference type="EMBL" id="RVD86227.1"/>
    </source>
</evidence>
<accession>A0A437A596</accession>
<evidence type="ECO:0000313" key="2">
    <source>
        <dbReference type="Proteomes" id="UP000283090"/>
    </source>
</evidence>
<sequence>MHRPKTRESVSMDTAATTILLPQLEVVSPPKISLQLGVLKLGFEILNFKSWVGSSSRSAYVQTLVNVVGTIGCWGGTIDRERFTGSFMAYKVVVSCDSNFAIIALERLHIMGISHVVA</sequence>